<protein>
    <submittedName>
        <fullName evidence="1">Unnamed protein product</fullName>
    </submittedName>
</protein>
<dbReference type="EMBL" id="BSXS01001065">
    <property type="protein sequence ID" value="GME74963.1"/>
    <property type="molecule type" value="Genomic_DNA"/>
</dbReference>
<keyword evidence="2" id="KW-1185">Reference proteome</keyword>
<evidence type="ECO:0000313" key="2">
    <source>
        <dbReference type="Proteomes" id="UP001165064"/>
    </source>
</evidence>
<comment type="caution">
    <text evidence="1">The sequence shown here is derived from an EMBL/GenBank/DDBJ whole genome shotgun (WGS) entry which is preliminary data.</text>
</comment>
<dbReference type="Proteomes" id="UP001165064">
    <property type="component" value="Unassembled WGS sequence"/>
</dbReference>
<accession>A0ACB5SWC7</accession>
<gene>
    <name evidence="1" type="ORF">Amon02_000196900</name>
</gene>
<evidence type="ECO:0000313" key="1">
    <source>
        <dbReference type="EMBL" id="GME74963.1"/>
    </source>
</evidence>
<organism evidence="1 2">
    <name type="scientific">Ambrosiozyma monospora</name>
    <name type="common">Yeast</name>
    <name type="synonym">Endomycopsis monosporus</name>
    <dbReference type="NCBI Taxonomy" id="43982"/>
    <lineage>
        <taxon>Eukaryota</taxon>
        <taxon>Fungi</taxon>
        <taxon>Dikarya</taxon>
        <taxon>Ascomycota</taxon>
        <taxon>Saccharomycotina</taxon>
        <taxon>Pichiomycetes</taxon>
        <taxon>Pichiales</taxon>
        <taxon>Pichiaceae</taxon>
        <taxon>Ambrosiozyma</taxon>
    </lineage>
</organism>
<proteinExistence type="predicted"/>
<sequence length="414" mass="45296">MKSEFTSPTSNPQDLDNPTDHLNGNTLLDQQRTSLQEVSQNQRQKLPMLTNDHNDLKNEVVQELTPKLSRQSSAFSSTETTSNEPPYTILTNREKYMLSALLCCVGLVSCISVSIYWVALTEIQHAFNITEEQTNLTVTAYLVLQAISPMVFSNAGDYFGRRPVILTCVIGAVAVNVGLAVTDAYWLMIFLRCLLATFVSPALSINMSVVGDFTTRSNRGSIASIVNGFTLIGQAIAPFLGSVMDTAWNWRAIFWFCAAFDGLVLKRLVNDKSTLMPKTAGGFNPLASLLLLKNPEVSLTLLPASLVFSTLTVSMATLSTSFVQDYGFSTLKVGLCFFSSGGATMIGTLSSGKLLDKVYRRMKKNYIEKTEAAKAEGNETPTVPFDILKARLGYYPLPALAVAGFSLICEYIAR</sequence>
<name>A0ACB5SWC7_AMBMO</name>
<reference evidence="1" key="1">
    <citation type="submission" date="2023-04" db="EMBL/GenBank/DDBJ databases">
        <title>Ambrosiozyma monospora NBRC 10751.</title>
        <authorList>
            <person name="Ichikawa N."/>
            <person name="Sato H."/>
            <person name="Tonouchi N."/>
        </authorList>
    </citation>
    <scope>NUCLEOTIDE SEQUENCE</scope>
    <source>
        <strain evidence="1">NBRC 10751</strain>
    </source>
</reference>